<name>A0A0K1ER48_CHOCO</name>
<dbReference type="STRING" id="52.CMC5_076420"/>
<dbReference type="Proteomes" id="UP000067626">
    <property type="component" value="Chromosome"/>
</dbReference>
<evidence type="ECO:0000313" key="3">
    <source>
        <dbReference type="Proteomes" id="UP000067626"/>
    </source>
</evidence>
<protein>
    <submittedName>
        <fullName evidence="2">Uncharacterized protein</fullName>
    </submittedName>
</protein>
<evidence type="ECO:0000256" key="1">
    <source>
        <dbReference type="SAM" id="SignalP"/>
    </source>
</evidence>
<accession>A0A0K1ER48</accession>
<evidence type="ECO:0000313" key="2">
    <source>
        <dbReference type="EMBL" id="AKT43410.1"/>
    </source>
</evidence>
<reference evidence="2 3" key="1">
    <citation type="submission" date="2015-07" db="EMBL/GenBank/DDBJ databases">
        <title>Genome analysis of myxobacterium Chondromyces crocatus Cm c5 reveals a high potential for natural compound synthesis and the genetic basis for the loss of fruiting body formation.</title>
        <authorList>
            <person name="Zaburannyi N."/>
            <person name="Bunk B."/>
            <person name="Maier J."/>
            <person name="Overmann J."/>
            <person name="Mueller R."/>
        </authorList>
    </citation>
    <scope>NUCLEOTIDE SEQUENCE [LARGE SCALE GENOMIC DNA]</scope>
    <source>
        <strain evidence="2 3">Cm c5</strain>
    </source>
</reference>
<feature type="chain" id="PRO_5005459858" evidence="1">
    <location>
        <begin position="26"/>
        <end position="359"/>
    </location>
</feature>
<proteinExistence type="predicted"/>
<dbReference type="AlphaFoldDB" id="A0A0K1ER48"/>
<keyword evidence="1" id="KW-0732">Signal</keyword>
<dbReference type="EMBL" id="CP012159">
    <property type="protein sequence ID" value="AKT43410.1"/>
    <property type="molecule type" value="Genomic_DNA"/>
</dbReference>
<feature type="signal peptide" evidence="1">
    <location>
        <begin position="1"/>
        <end position="25"/>
    </location>
</feature>
<organism evidence="2 3">
    <name type="scientific">Chondromyces crocatus</name>
    <dbReference type="NCBI Taxonomy" id="52"/>
    <lineage>
        <taxon>Bacteria</taxon>
        <taxon>Pseudomonadati</taxon>
        <taxon>Myxococcota</taxon>
        <taxon>Polyangia</taxon>
        <taxon>Polyangiales</taxon>
        <taxon>Polyangiaceae</taxon>
        <taxon>Chondromyces</taxon>
    </lineage>
</organism>
<gene>
    <name evidence="2" type="ORF">CMC5_076420</name>
</gene>
<sequence>MLRTMNASRAARALLLLFFLLGLPAASCGQSALGLMPGVVNNTGNLSLRRAVLAWAQQQICSEVQKSSVPLRLHPEDDPAMGRFFPNSCQTQQLQNGNLQVTLGGYGYAWTNLTRRLGFEASATVEYEQDFLMDGGAMYVYFRQRSTTATTFNTRLIEKPATLAVGGFSLSPGSAMANSFGAQLLSSEIARGFTVVRESDSTVSFGLGLIEKGVRPPTPYERGDSKRRILANESSEIHQEQRDYVGPLEVTGNGQALGITVHVDGAASVDVLIVPRGPADPWLQGYTTQAATTPPPTPPLLAESVPAGAIWRRTVALPRGYYYLVLDNTSTAGPTAPSGHAHDDRAALVRYAVQLGDAP</sequence>
<dbReference type="KEGG" id="ccro:CMC5_076420"/>
<keyword evidence="3" id="KW-1185">Reference proteome</keyword>